<comment type="caution">
    <text evidence="2">The sequence shown here is derived from an EMBL/GenBank/DDBJ whole genome shotgun (WGS) entry which is preliminary data.</text>
</comment>
<protein>
    <submittedName>
        <fullName evidence="2">Uncharacterized protein</fullName>
    </submittedName>
</protein>
<accession>A0AAE0UF09</accession>
<evidence type="ECO:0000313" key="2">
    <source>
        <dbReference type="EMBL" id="KAK3401707.1"/>
    </source>
</evidence>
<sequence>MEACSVRVLLTWDLTPLLVPSCVPLYGNWDIHRKATSLKATKKLKRAGFNLFVVPGHSFDRNTQVIVILRYAKKYHLANQEAVSGWKGFITGRYELSEPVMTVTIPPEHNDFGVVFARNLIVIVMVNSSSTTLCPSSIFLAGFGEKLRRGGRGGRGGGRWEVGEIGDGLELEHSHASHCGEHAQVHIRFHIALWLKATLIGDCGLYADCPVQNLSHMDSSTTSDEVCVPPEENTQEPSRFTYREYSMEGSAIENGREAADVGGAGKSFTERPNMQMQNPKRQIITQLGDLVPPPLVEG</sequence>
<name>A0AAE0UF09_SORBR</name>
<gene>
    <name evidence="2" type="ORF">B0T20DRAFT_389639</name>
</gene>
<feature type="compositionally biased region" description="Polar residues" evidence="1">
    <location>
        <begin position="270"/>
        <end position="280"/>
    </location>
</feature>
<dbReference type="Proteomes" id="UP001281003">
    <property type="component" value="Unassembled WGS sequence"/>
</dbReference>
<dbReference type="AlphaFoldDB" id="A0AAE0UF09"/>
<reference evidence="2" key="2">
    <citation type="submission" date="2023-07" db="EMBL/GenBank/DDBJ databases">
        <authorList>
            <consortium name="Lawrence Berkeley National Laboratory"/>
            <person name="Haridas S."/>
            <person name="Hensen N."/>
            <person name="Bonometti L."/>
            <person name="Westerberg I."/>
            <person name="Brannstrom I.O."/>
            <person name="Guillou S."/>
            <person name="Cros-Aarteil S."/>
            <person name="Calhoun S."/>
            <person name="Kuo A."/>
            <person name="Mondo S."/>
            <person name="Pangilinan J."/>
            <person name="Riley R."/>
            <person name="LaButti K."/>
            <person name="Andreopoulos B."/>
            <person name="Lipzen A."/>
            <person name="Chen C."/>
            <person name="Yanf M."/>
            <person name="Daum C."/>
            <person name="Ng V."/>
            <person name="Clum A."/>
            <person name="Steindorff A."/>
            <person name="Ohm R."/>
            <person name="Martin F."/>
            <person name="Silar P."/>
            <person name="Natvig D."/>
            <person name="Lalanne C."/>
            <person name="Gautier V."/>
            <person name="Ament-velasquez S.L."/>
            <person name="Kruys A."/>
            <person name="Hutchinson M.I."/>
            <person name="Powell A.J."/>
            <person name="Barry K."/>
            <person name="Miller A.N."/>
            <person name="Grigoriev I.V."/>
            <person name="Debuchy R."/>
            <person name="Gladieux P."/>
            <person name="Thoren M.H."/>
            <person name="Johannesson H."/>
        </authorList>
    </citation>
    <scope>NUCLEOTIDE SEQUENCE</scope>
    <source>
        <strain evidence="2">FGSC 1904</strain>
    </source>
</reference>
<evidence type="ECO:0000313" key="3">
    <source>
        <dbReference type="Proteomes" id="UP001281003"/>
    </source>
</evidence>
<evidence type="ECO:0000256" key="1">
    <source>
        <dbReference type="SAM" id="MobiDB-lite"/>
    </source>
</evidence>
<feature type="region of interest" description="Disordered" evidence="1">
    <location>
        <begin position="252"/>
        <end position="280"/>
    </location>
</feature>
<organism evidence="2 3">
    <name type="scientific">Sordaria brevicollis</name>
    <dbReference type="NCBI Taxonomy" id="83679"/>
    <lineage>
        <taxon>Eukaryota</taxon>
        <taxon>Fungi</taxon>
        <taxon>Dikarya</taxon>
        <taxon>Ascomycota</taxon>
        <taxon>Pezizomycotina</taxon>
        <taxon>Sordariomycetes</taxon>
        <taxon>Sordariomycetidae</taxon>
        <taxon>Sordariales</taxon>
        <taxon>Sordariaceae</taxon>
        <taxon>Sordaria</taxon>
    </lineage>
</organism>
<keyword evidence="3" id="KW-1185">Reference proteome</keyword>
<reference evidence="2" key="1">
    <citation type="journal article" date="2023" name="Mol. Phylogenet. Evol.">
        <title>Genome-scale phylogeny and comparative genomics of the fungal order Sordariales.</title>
        <authorList>
            <person name="Hensen N."/>
            <person name="Bonometti L."/>
            <person name="Westerberg I."/>
            <person name="Brannstrom I.O."/>
            <person name="Guillou S."/>
            <person name="Cros-Aarteil S."/>
            <person name="Calhoun S."/>
            <person name="Haridas S."/>
            <person name="Kuo A."/>
            <person name="Mondo S."/>
            <person name="Pangilinan J."/>
            <person name="Riley R."/>
            <person name="LaButti K."/>
            <person name="Andreopoulos B."/>
            <person name="Lipzen A."/>
            <person name="Chen C."/>
            <person name="Yan M."/>
            <person name="Daum C."/>
            <person name="Ng V."/>
            <person name="Clum A."/>
            <person name="Steindorff A."/>
            <person name="Ohm R.A."/>
            <person name="Martin F."/>
            <person name="Silar P."/>
            <person name="Natvig D.O."/>
            <person name="Lalanne C."/>
            <person name="Gautier V."/>
            <person name="Ament-Velasquez S.L."/>
            <person name="Kruys A."/>
            <person name="Hutchinson M.I."/>
            <person name="Powell A.J."/>
            <person name="Barry K."/>
            <person name="Miller A.N."/>
            <person name="Grigoriev I.V."/>
            <person name="Debuchy R."/>
            <person name="Gladieux P."/>
            <person name="Hiltunen Thoren M."/>
            <person name="Johannesson H."/>
        </authorList>
    </citation>
    <scope>NUCLEOTIDE SEQUENCE</scope>
    <source>
        <strain evidence="2">FGSC 1904</strain>
    </source>
</reference>
<dbReference type="EMBL" id="JAUTDP010000002">
    <property type="protein sequence ID" value="KAK3401707.1"/>
    <property type="molecule type" value="Genomic_DNA"/>
</dbReference>
<proteinExistence type="predicted"/>